<keyword evidence="11" id="KW-1185">Reference proteome</keyword>
<dbReference type="GO" id="GO:0051301">
    <property type="term" value="P:cell division"/>
    <property type="evidence" value="ECO:0007669"/>
    <property type="project" value="UniProtKB-KW"/>
</dbReference>
<keyword evidence="5 8" id="KW-0342">GTP-binding</keyword>
<dbReference type="PROSITE" id="PS51719">
    <property type="entry name" value="G_SEPTIN"/>
    <property type="match status" value="1"/>
</dbReference>
<dbReference type="InterPro" id="IPR027417">
    <property type="entry name" value="P-loop_NTPase"/>
</dbReference>
<dbReference type="GO" id="GO:0005525">
    <property type="term" value="F:GTP binding"/>
    <property type="evidence" value="ECO:0007669"/>
    <property type="project" value="UniProtKB-UniRule"/>
</dbReference>
<evidence type="ECO:0000313" key="10">
    <source>
        <dbReference type="EMBL" id="ETN68169.1"/>
    </source>
</evidence>
<evidence type="ECO:0000256" key="1">
    <source>
        <dbReference type="ARBA" id="ARBA00004626"/>
    </source>
</evidence>
<accession>W2SEX4</accession>
<protein>
    <recommendedName>
        <fullName evidence="7">Septin</fullName>
    </recommendedName>
</protein>
<dbReference type="OMA" id="AKFKRNI"/>
<name>W2SEX4_NECAM</name>
<keyword evidence="2 10" id="KW-0132">Cell division</keyword>
<dbReference type="KEGG" id="nai:NECAME_15987"/>
<comment type="similarity">
    <text evidence="7 8">Belongs to the TRAFAC class TrmE-Era-EngA-EngB-Septin-like GTPase superfamily. Septin GTPase family.</text>
</comment>
<dbReference type="Gene3D" id="3.40.50.300">
    <property type="entry name" value="P-loop containing nucleotide triphosphate hydrolases"/>
    <property type="match status" value="1"/>
</dbReference>
<dbReference type="InterPro" id="IPR030379">
    <property type="entry name" value="G_SEPTIN_dom"/>
</dbReference>
<dbReference type="Pfam" id="PF00735">
    <property type="entry name" value="Septin"/>
    <property type="match status" value="1"/>
</dbReference>
<proteinExistence type="inferred from homology"/>
<dbReference type="FunFam" id="3.40.50.300:FF:000162">
    <property type="entry name" value="septin-7 isoform X1"/>
    <property type="match status" value="1"/>
</dbReference>
<evidence type="ECO:0000256" key="8">
    <source>
        <dbReference type="RuleBase" id="RU004560"/>
    </source>
</evidence>
<evidence type="ECO:0000256" key="3">
    <source>
        <dbReference type="ARBA" id="ARBA00022741"/>
    </source>
</evidence>
<dbReference type="Proteomes" id="UP000053676">
    <property type="component" value="Unassembled WGS sequence"/>
</dbReference>
<feature type="domain" description="Septin-type G" evidence="9">
    <location>
        <begin position="75"/>
        <end position="346"/>
    </location>
</feature>
<dbReference type="GO" id="GO:0032154">
    <property type="term" value="C:cleavage furrow"/>
    <property type="evidence" value="ECO:0007669"/>
    <property type="project" value="UniProtKB-SubCell"/>
</dbReference>
<dbReference type="EMBL" id="KI669316">
    <property type="protein sequence ID" value="ETN68169.1"/>
    <property type="molecule type" value="Genomic_DNA"/>
</dbReference>
<evidence type="ECO:0000256" key="2">
    <source>
        <dbReference type="ARBA" id="ARBA00022618"/>
    </source>
</evidence>
<dbReference type="GO" id="GO:0005856">
    <property type="term" value="C:cytoskeleton"/>
    <property type="evidence" value="ECO:0007669"/>
    <property type="project" value="UniProtKB-ARBA"/>
</dbReference>
<dbReference type="AlphaFoldDB" id="W2SEX4"/>
<evidence type="ECO:0000259" key="9">
    <source>
        <dbReference type="PROSITE" id="PS51719"/>
    </source>
</evidence>
<dbReference type="PANTHER" id="PTHR18884">
    <property type="entry name" value="SEPTIN"/>
    <property type="match status" value="1"/>
</dbReference>
<comment type="subcellular location">
    <subcellularLocation>
        <location evidence="1">Cleavage furrow</location>
    </subcellularLocation>
</comment>
<reference evidence="11" key="1">
    <citation type="journal article" date="2014" name="Nat. Genet.">
        <title>Genome of the human hookworm Necator americanus.</title>
        <authorList>
            <person name="Tang Y.T."/>
            <person name="Gao X."/>
            <person name="Rosa B.A."/>
            <person name="Abubucker S."/>
            <person name="Hallsworth-Pepin K."/>
            <person name="Martin J."/>
            <person name="Tyagi R."/>
            <person name="Heizer E."/>
            <person name="Zhang X."/>
            <person name="Bhonagiri-Palsikar V."/>
            <person name="Minx P."/>
            <person name="Warren W.C."/>
            <person name="Wang Q."/>
            <person name="Zhan B."/>
            <person name="Hotez P.J."/>
            <person name="Sternberg P.W."/>
            <person name="Dougall A."/>
            <person name="Gaze S.T."/>
            <person name="Mulvenna J."/>
            <person name="Sotillo J."/>
            <person name="Ranganathan S."/>
            <person name="Rabelo E.M."/>
            <person name="Wilson R.K."/>
            <person name="Felgner P.L."/>
            <person name="Bethony J."/>
            <person name="Hawdon J.M."/>
            <person name="Gasser R.B."/>
            <person name="Loukas A."/>
            <person name="Mitreva M."/>
        </authorList>
    </citation>
    <scope>NUCLEOTIDE SEQUENCE [LARGE SCALE GENOMIC DNA]</scope>
</reference>
<evidence type="ECO:0000256" key="7">
    <source>
        <dbReference type="PIRNR" id="PIRNR006698"/>
    </source>
</evidence>
<gene>
    <name evidence="10" type="ORF">NECAME_15987</name>
</gene>
<sequence>MRQPTDRTAGRECKYCIIAFLFGSEMPKDTSLSNFLCSAMSRAKLDESRSSLTEPQNYWGFANFPNQVFRRAIKDGFNFTLMVVGRSGLGKSTFINTLFMAEIHDLKEKPPPTGSTVRIEEKQVKLVENTVKLNLTLVDTPGFGDAVNNTRCWEPIISYVDGKFLEYFCEETKIERKERPADKCVHLCLYFIEPSGHGLKPLDIEFMKQLHSRVNIVPVIAKADCLTREELKKFKAQIQTKISPQMTSNYISSPKLRMKKIRLLVASEKLRNCLPFAVVGSNVLKEEGGKKIRYREYPWGIVEVENMAHNDFIPLRDMIVRTNLIDMIDVTRSVHYENFRLRQMDKLPKHALDRDPFTQLEEDRKKKENELAEKAKSFEKTFADRVNDREIKINERVARLDIRERDLKQEIELRKAELDRLKQEVY</sequence>
<keyword evidence="3 8" id="KW-0547">Nucleotide-binding</keyword>
<dbReference type="InterPro" id="IPR016491">
    <property type="entry name" value="Septin"/>
</dbReference>
<evidence type="ECO:0000256" key="5">
    <source>
        <dbReference type="ARBA" id="ARBA00023134"/>
    </source>
</evidence>
<organism evidence="10 11">
    <name type="scientific">Necator americanus</name>
    <name type="common">Human hookworm</name>
    <dbReference type="NCBI Taxonomy" id="51031"/>
    <lineage>
        <taxon>Eukaryota</taxon>
        <taxon>Metazoa</taxon>
        <taxon>Ecdysozoa</taxon>
        <taxon>Nematoda</taxon>
        <taxon>Chromadorea</taxon>
        <taxon>Rhabditida</taxon>
        <taxon>Rhabditina</taxon>
        <taxon>Rhabditomorpha</taxon>
        <taxon>Strongyloidea</taxon>
        <taxon>Ancylostomatidae</taxon>
        <taxon>Bunostominae</taxon>
        <taxon>Necator</taxon>
    </lineage>
</organism>
<dbReference type="PIRSF" id="PIRSF006698">
    <property type="entry name" value="Septin"/>
    <property type="match status" value="1"/>
</dbReference>
<keyword evidence="4" id="KW-0175">Coiled coil</keyword>
<evidence type="ECO:0000256" key="6">
    <source>
        <dbReference type="ARBA" id="ARBA00023306"/>
    </source>
</evidence>
<dbReference type="CDD" id="cd01850">
    <property type="entry name" value="CDC_Septin"/>
    <property type="match status" value="1"/>
</dbReference>
<evidence type="ECO:0000256" key="4">
    <source>
        <dbReference type="ARBA" id="ARBA00023054"/>
    </source>
</evidence>
<dbReference type="STRING" id="51031.W2SEX4"/>
<keyword evidence="6" id="KW-0131">Cell cycle</keyword>
<evidence type="ECO:0000313" key="11">
    <source>
        <dbReference type="Proteomes" id="UP000053676"/>
    </source>
</evidence>
<dbReference type="SUPFAM" id="SSF52540">
    <property type="entry name" value="P-loop containing nucleoside triphosphate hydrolases"/>
    <property type="match status" value="1"/>
</dbReference>
<dbReference type="OrthoDB" id="416553at2759"/>